<dbReference type="GO" id="GO:0005886">
    <property type="term" value="C:plasma membrane"/>
    <property type="evidence" value="ECO:0007669"/>
    <property type="project" value="UniProtKB-SubCell"/>
</dbReference>
<dbReference type="Gene3D" id="1.20.1250.20">
    <property type="entry name" value="MFS general substrate transporter like domains"/>
    <property type="match status" value="1"/>
</dbReference>
<gene>
    <name evidence="9" type="ORF">D1224_03370</name>
</gene>
<keyword evidence="5 7" id="KW-1133">Transmembrane helix</keyword>
<dbReference type="Proteomes" id="UP000265431">
    <property type="component" value="Unassembled WGS sequence"/>
</dbReference>
<evidence type="ECO:0000256" key="6">
    <source>
        <dbReference type="ARBA" id="ARBA00023136"/>
    </source>
</evidence>
<reference evidence="9 10" key="1">
    <citation type="submission" date="2018-08" db="EMBL/GenBank/DDBJ databases">
        <title>Henriciella mobilis sp. nov., isolated from seawater.</title>
        <authorList>
            <person name="Cheng H."/>
            <person name="Wu Y.-H."/>
            <person name="Xu X.-W."/>
            <person name="Guo L.-L."/>
        </authorList>
    </citation>
    <scope>NUCLEOTIDE SEQUENCE [LARGE SCALE GENOMIC DNA]</scope>
    <source>
        <strain evidence="9 10">CCUG66934</strain>
    </source>
</reference>
<feature type="transmembrane region" description="Helical" evidence="7">
    <location>
        <begin position="185"/>
        <end position="202"/>
    </location>
</feature>
<evidence type="ECO:0000256" key="7">
    <source>
        <dbReference type="SAM" id="Phobius"/>
    </source>
</evidence>
<dbReference type="OrthoDB" id="9809918at2"/>
<dbReference type="SUPFAM" id="SSF103473">
    <property type="entry name" value="MFS general substrate transporter"/>
    <property type="match status" value="1"/>
</dbReference>
<dbReference type="PANTHER" id="PTHR23513">
    <property type="entry name" value="INTEGRAL MEMBRANE EFFLUX PROTEIN-RELATED"/>
    <property type="match status" value="1"/>
</dbReference>
<dbReference type="PANTHER" id="PTHR23513:SF11">
    <property type="entry name" value="STAPHYLOFERRIN A TRANSPORTER"/>
    <property type="match status" value="1"/>
</dbReference>
<evidence type="ECO:0000259" key="8">
    <source>
        <dbReference type="PROSITE" id="PS50850"/>
    </source>
</evidence>
<evidence type="ECO:0000256" key="5">
    <source>
        <dbReference type="ARBA" id="ARBA00022989"/>
    </source>
</evidence>
<accession>A0A399QWQ4</accession>
<comment type="subcellular location">
    <subcellularLocation>
        <location evidence="1">Cell membrane</location>
        <topology evidence="1">Multi-pass membrane protein</topology>
    </subcellularLocation>
</comment>
<protein>
    <submittedName>
        <fullName evidence="9">MFS transporter</fullName>
    </submittedName>
</protein>
<organism evidence="9 10">
    <name type="scientific">Henriciella barbarensis</name>
    <dbReference type="NCBI Taxonomy" id="86342"/>
    <lineage>
        <taxon>Bacteria</taxon>
        <taxon>Pseudomonadati</taxon>
        <taxon>Pseudomonadota</taxon>
        <taxon>Alphaproteobacteria</taxon>
        <taxon>Hyphomonadales</taxon>
        <taxon>Hyphomonadaceae</taxon>
        <taxon>Henriciella</taxon>
    </lineage>
</organism>
<feature type="transmembrane region" description="Helical" evidence="7">
    <location>
        <begin position="109"/>
        <end position="127"/>
    </location>
</feature>
<evidence type="ECO:0000313" key="9">
    <source>
        <dbReference type="EMBL" id="RIJ23330.1"/>
    </source>
</evidence>
<proteinExistence type="predicted"/>
<dbReference type="PROSITE" id="PS50850">
    <property type="entry name" value="MFS"/>
    <property type="match status" value="1"/>
</dbReference>
<dbReference type="AlphaFoldDB" id="A0A399QWQ4"/>
<sequence>MIRISANGALRSFRSFNYRVWASGSVVSNFGTWIQRTAQDWLVLTQLTDHNATALGFVVACQFAPQLLLLPWSGFAADYFDRRKLLVVTQLLMGVLALMLGLLTVTGLVVLWHVYVFAFLFGCAAAIDAPVRQTFVSDLVGDTDLPNAVALNSASFNSARLAGPAVAGFLIAAFGTGWAFLLNGISYLAVLLSLFLLKVRQLHKAKRAKRQRGNFTAGFAYVWKRPDLRITLIMLFLIGTFGFKFPIFIATMATKVFQTDAQGFGVLSSFIAVGTVAGAFLAARRRTHSMNLMVSGAGLFGAGCLGAALAPGYWTFAAALVVTGMAALTFMTTTNSMMQLTTAPDMRGRVMALRIAVALGGAPLGAPIIGWIADELGPRWGLGAGAAAGFIAAIIGALFLRTHSRLNQTAPEP</sequence>
<keyword evidence="2" id="KW-0813">Transport</keyword>
<feature type="domain" description="Major facilitator superfamily (MFS) profile" evidence="8">
    <location>
        <begin position="1"/>
        <end position="405"/>
    </location>
</feature>
<comment type="caution">
    <text evidence="9">The sequence shown here is derived from an EMBL/GenBank/DDBJ whole genome shotgun (WGS) entry which is preliminary data.</text>
</comment>
<dbReference type="InterPro" id="IPR036259">
    <property type="entry name" value="MFS_trans_sf"/>
</dbReference>
<keyword evidence="4 7" id="KW-0812">Transmembrane</keyword>
<feature type="transmembrane region" description="Helical" evidence="7">
    <location>
        <begin position="314"/>
        <end position="331"/>
    </location>
</feature>
<feature type="transmembrane region" description="Helical" evidence="7">
    <location>
        <begin position="54"/>
        <end position="73"/>
    </location>
</feature>
<feature type="transmembrane region" description="Helical" evidence="7">
    <location>
        <begin position="264"/>
        <end position="283"/>
    </location>
</feature>
<keyword evidence="3" id="KW-1003">Cell membrane</keyword>
<dbReference type="CDD" id="cd06173">
    <property type="entry name" value="MFS_MefA_like"/>
    <property type="match status" value="1"/>
</dbReference>
<feature type="transmembrane region" description="Helical" evidence="7">
    <location>
        <begin position="85"/>
        <end position="103"/>
    </location>
</feature>
<dbReference type="InterPro" id="IPR020846">
    <property type="entry name" value="MFS_dom"/>
</dbReference>
<keyword evidence="6 7" id="KW-0472">Membrane</keyword>
<evidence type="ECO:0000256" key="2">
    <source>
        <dbReference type="ARBA" id="ARBA00022448"/>
    </source>
</evidence>
<keyword evidence="10" id="KW-1185">Reference proteome</keyword>
<evidence type="ECO:0000256" key="1">
    <source>
        <dbReference type="ARBA" id="ARBA00004651"/>
    </source>
</evidence>
<feature type="transmembrane region" description="Helical" evidence="7">
    <location>
        <begin position="379"/>
        <end position="400"/>
    </location>
</feature>
<feature type="transmembrane region" description="Helical" evidence="7">
    <location>
        <begin position="232"/>
        <end position="252"/>
    </location>
</feature>
<evidence type="ECO:0000256" key="4">
    <source>
        <dbReference type="ARBA" id="ARBA00022692"/>
    </source>
</evidence>
<name>A0A399QWQ4_9PROT</name>
<feature type="transmembrane region" description="Helical" evidence="7">
    <location>
        <begin position="290"/>
        <end position="308"/>
    </location>
</feature>
<dbReference type="GO" id="GO:0022857">
    <property type="term" value="F:transmembrane transporter activity"/>
    <property type="evidence" value="ECO:0007669"/>
    <property type="project" value="InterPro"/>
</dbReference>
<feature type="transmembrane region" description="Helical" evidence="7">
    <location>
        <begin position="352"/>
        <end position="373"/>
    </location>
</feature>
<evidence type="ECO:0000256" key="3">
    <source>
        <dbReference type="ARBA" id="ARBA00022475"/>
    </source>
</evidence>
<dbReference type="InterPro" id="IPR010290">
    <property type="entry name" value="TM_effector"/>
</dbReference>
<dbReference type="EMBL" id="QWGB01000005">
    <property type="protein sequence ID" value="RIJ23330.1"/>
    <property type="molecule type" value="Genomic_DNA"/>
</dbReference>
<dbReference type="Pfam" id="PF05977">
    <property type="entry name" value="MFS_3"/>
    <property type="match status" value="1"/>
</dbReference>
<evidence type="ECO:0000313" key="10">
    <source>
        <dbReference type="Proteomes" id="UP000265431"/>
    </source>
</evidence>